<comment type="similarity">
    <text evidence="1 4">Belongs to the bacterial ribosomal protein bL17 family.</text>
</comment>
<keyword evidence="6" id="KW-1185">Reference proteome</keyword>
<name>A0A5C3QNR6_9AGAR</name>
<gene>
    <name evidence="5" type="ORF">BDV98DRAFT_564462</name>
</gene>
<reference evidence="5 6" key="1">
    <citation type="journal article" date="2019" name="Nat. Ecol. Evol.">
        <title>Megaphylogeny resolves global patterns of mushroom evolution.</title>
        <authorList>
            <person name="Varga T."/>
            <person name="Krizsan K."/>
            <person name="Foldi C."/>
            <person name="Dima B."/>
            <person name="Sanchez-Garcia M."/>
            <person name="Sanchez-Ramirez S."/>
            <person name="Szollosi G.J."/>
            <person name="Szarkandi J.G."/>
            <person name="Papp V."/>
            <person name="Albert L."/>
            <person name="Andreopoulos W."/>
            <person name="Angelini C."/>
            <person name="Antonin V."/>
            <person name="Barry K.W."/>
            <person name="Bougher N.L."/>
            <person name="Buchanan P."/>
            <person name="Buyck B."/>
            <person name="Bense V."/>
            <person name="Catcheside P."/>
            <person name="Chovatia M."/>
            <person name="Cooper J."/>
            <person name="Damon W."/>
            <person name="Desjardin D."/>
            <person name="Finy P."/>
            <person name="Geml J."/>
            <person name="Haridas S."/>
            <person name="Hughes K."/>
            <person name="Justo A."/>
            <person name="Karasinski D."/>
            <person name="Kautmanova I."/>
            <person name="Kiss B."/>
            <person name="Kocsube S."/>
            <person name="Kotiranta H."/>
            <person name="LaButti K.M."/>
            <person name="Lechner B.E."/>
            <person name="Liimatainen K."/>
            <person name="Lipzen A."/>
            <person name="Lukacs Z."/>
            <person name="Mihaltcheva S."/>
            <person name="Morgado L.N."/>
            <person name="Niskanen T."/>
            <person name="Noordeloos M.E."/>
            <person name="Ohm R.A."/>
            <person name="Ortiz-Santana B."/>
            <person name="Ovrebo C."/>
            <person name="Racz N."/>
            <person name="Riley R."/>
            <person name="Savchenko A."/>
            <person name="Shiryaev A."/>
            <person name="Soop K."/>
            <person name="Spirin V."/>
            <person name="Szebenyi C."/>
            <person name="Tomsovsky M."/>
            <person name="Tulloss R.E."/>
            <person name="Uehling J."/>
            <person name="Grigoriev I.V."/>
            <person name="Vagvolgyi C."/>
            <person name="Papp T."/>
            <person name="Martin F.M."/>
            <person name="Miettinen O."/>
            <person name="Hibbett D.S."/>
            <person name="Nagy L.G."/>
        </authorList>
    </citation>
    <scope>NUCLEOTIDE SEQUENCE [LARGE SCALE GENOMIC DNA]</scope>
    <source>
        <strain evidence="5 6">CBS 309.79</strain>
    </source>
</reference>
<sequence>MKHGVAFRKFSRTSSHRMLMLRNLVTSLFEHEQIKTTLPKARDTARLAEKIITMGKKGNKPAQERAAAFLLKPELLPKLFGTFAERYAQRPGGYTRIHKFGNRPGDNAPHAVLELVDNPRDLRYEMTSRAIGREMLKEKLRDNKPVALIDSGVEGVEDVVVRERQLAEQSKGLLRPKTRWNLQKVLRFRNDSAVEEISQKAGHYADSLLASPIAFKTMQEEEQKTKKTNQPPIAPQIRRVGQVLPGQTTNAMAMSRGALGLPQHRKIEPHLTLRSIFGSKHKST</sequence>
<evidence type="ECO:0000256" key="1">
    <source>
        <dbReference type="ARBA" id="ARBA00008777"/>
    </source>
</evidence>
<keyword evidence="2 4" id="KW-0689">Ribosomal protein</keyword>
<dbReference type="STRING" id="1884261.A0A5C3QNR6"/>
<dbReference type="GO" id="GO:0003735">
    <property type="term" value="F:structural constituent of ribosome"/>
    <property type="evidence" value="ECO:0007669"/>
    <property type="project" value="InterPro"/>
</dbReference>
<keyword evidence="3 4" id="KW-0687">Ribonucleoprotein</keyword>
<dbReference type="InterPro" id="IPR047859">
    <property type="entry name" value="Ribosomal_bL17_CS"/>
</dbReference>
<proteinExistence type="inferred from homology"/>
<evidence type="ECO:0000313" key="6">
    <source>
        <dbReference type="Proteomes" id="UP000305067"/>
    </source>
</evidence>
<evidence type="ECO:0000256" key="2">
    <source>
        <dbReference type="ARBA" id="ARBA00022980"/>
    </source>
</evidence>
<dbReference type="PANTHER" id="PTHR14413:SF16">
    <property type="entry name" value="LARGE RIBOSOMAL SUBUNIT PROTEIN BL17M"/>
    <property type="match status" value="1"/>
</dbReference>
<dbReference type="Pfam" id="PF01196">
    <property type="entry name" value="Ribosomal_L17"/>
    <property type="match status" value="1"/>
</dbReference>
<evidence type="ECO:0000313" key="5">
    <source>
        <dbReference type="EMBL" id="TFL03586.1"/>
    </source>
</evidence>
<protein>
    <submittedName>
        <fullName evidence="5">Mitochondrial ribosomal protein L17</fullName>
    </submittedName>
</protein>
<dbReference type="GO" id="GO:0006412">
    <property type="term" value="P:translation"/>
    <property type="evidence" value="ECO:0007669"/>
    <property type="project" value="InterPro"/>
</dbReference>
<dbReference type="PANTHER" id="PTHR14413">
    <property type="entry name" value="RIBOSOMAL PROTEIN L17"/>
    <property type="match status" value="1"/>
</dbReference>
<dbReference type="InterPro" id="IPR036373">
    <property type="entry name" value="Ribosomal_bL17_sf"/>
</dbReference>
<dbReference type="SUPFAM" id="SSF64263">
    <property type="entry name" value="Prokaryotic ribosomal protein L17"/>
    <property type="match status" value="1"/>
</dbReference>
<dbReference type="AlphaFoldDB" id="A0A5C3QNR6"/>
<accession>A0A5C3QNR6</accession>
<evidence type="ECO:0000256" key="4">
    <source>
        <dbReference type="RuleBase" id="RU000660"/>
    </source>
</evidence>
<dbReference type="Gene3D" id="3.90.1030.10">
    <property type="entry name" value="Ribosomal protein L17"/>
    <property type="match status" value="1"/>
</dbReference>
<dbReference type="EMBL" id="ML178820">
    <property type="protein sequence ID" value="TFL03586.1"/>
    <property type="molecule type" value="Genomic_DNA"/>
</dbReference>
<dbReference type="PROSITE" id="PS01167">
    <property type="entry name" value="RIBOSOMAL_L17"/>
    <property type="match status" value="1"/>
</dbReference>
<evidence type="ECO:0000256" key="3">
    <source>
        <dbReference type="ARBA" id="ARBA00023274"/>
    </source>
</evidence>
<dbReference type="HAMAP" id="MF_01368">
    <property type="entry name" value="Ribosomal_bL17"/>
    <property type="match status" value="1"/>
</dbReference>
<dbReference type="OrthoDB" id="275000at2759"/>
<dbReference type="NCBIfam" id="TIGR00059">
    <property type="entry name" value="L17"/>
    <property type="match status" value="1"/>
</dbReference>
<dbReference type="GO" id="GO:0005762">
    <property type="term" value="C:mitochondrial large ribosomal subunit"/>
    <property type="evidence" value="ECO:0007669"/>
    <property type="project" value="TreeGrafter"/>
</dbReference>
<dbReference type="InterPro" id="IPR000456">
    <property type="entry name" value="Ribosomal_bL17"/>
</dbReference>
<dbReference type="Proteomes" id="UP000305067">
    <property type="component" value="Unassembled WGS sequence"/>
</dbReference>
<organism evidence="5 6">
    <name type="scientific">Pterulicium gracile</name>
    <dbReference type="NCBI Taxonomy" id="1884261"/>
    <lineage>
        <taxon>Eukaryota</taxon>
        <taxon>Fungi</taxon>
        <taxon>Dikarya</taxon>
        <taxon>Basidiomycota</taxon>
        <taxon>Agaricomycotina</taxon>
        <taxon>Agaricomycetes</taxon>
        <taxon>Agaricomycetidae</taxon>
        <taxon>Agaricales</taxon>
        <taxon>Pleurotineae</taxon>
        <taxon>Pterulaceae</taxon>
        <taxon>Pterulicium</taxon>
    </lineage>
</organism>